<accession>A0ABR7F5M0</accession>
<keyword evidence="1" id="KW-0472">Membrane</keyword>
<evidence type="ECO:0000313" key="3">
    <source>
        <dbReference type="Proteomes" id="UP000597877"/>
    </source>
</evidence>
<dbReference type="EMBL" id="JACOOZ010000011">
    <property type="protein sequence ID" value="MBC5668906.1"/>
    <property type="molecule type" value="Genomic_DNA"/>
</dbReference>
<dbReference type="RefSeq" id="WP_118589618.1">
    <property type="nucleotide sequence ID" value="NZ_JACOOZ010000011.1"/>
</dbReference>
<proteinExistence type="predicted"/>
<comment type="caution">
    <text evidence="2">The sequence shown here is derived from an EMBL/GenBank/DDBJ whole genome shotgun (WGS) entry which is preliminary data.</text>
</comment>
<gene>
    <name evidence="2" type="ORF">H8S00_13100</name>
</gene>
<name>A0ABR7F5M0_9FIRM</name>
<keyword evidence="1" id="KW-0812">Transmembrane</keyword>
<protein>
    <submittedName>
        <fullName evidence="2">Uncharacterized protein</fullName>
    </submittedName>
</protein>
<dbReference type="Proteomes" id="UP000597877">
    <property type="component" value="Unassembled WGS sequence"/>
</dbReference>
<evidence type="ECO:0000313" key="2">
    <source>
        <dbReference type="EMBL" id="MBC5668906.1"/>
    </source>
</evidence>
<evidence type="ECO:0000256" key="1">
    <source>
        <dbReference type="SAM" id="Phobius"/>
    </source>
</evidence>
<keyword evidence="1" id="KW-1133">Transmembrane helix</keyword>
<feature type="transmembrane region" description="Helical" evidence="1">
    <location>
        <begin position="136"/>
        <end position="156"/>
    </location>
</feature>
<feature type="transmembrane region" description="Helical" evidence="1">
    <location>
        <begin position="110"/>
        <end position="130"/>
    </location>
</feature>
<feature type="transmembrane region" description="Helical" evidence="1">
    <location>
        <begin position="26"/>
        <end position="48"/>
    </location>
</feature>
<keyword evidence="3" id="KW-1185">Reference proteome</keyword>
<reference evidence="2 3" key="1">
    <citation type="submission" date="2020-08" db="EMBL/GenBank/DDBJ databases">
        <title>Genome public.</title>
        <authorList>
            <person name="Liu C."/>
            <person name="Sun Q."/>
        </authorList>
    </citation>
    <scope>NUCLEOTIDE SEQUENCE [LARGE SCALE GENOMIC DNA]</scope>
    <source>
        <strain evidence="2 3">BX4</strain>
    </source>
</reference>
<organism evidence="2 3">
    <name type="scientific">Eubacterium segne</name>
    <dbReference type="NCBI Taxonomy" id="2763045"/>
    <lineage>
        <taxon>Bacteria</taxon>
        <taxon>Bacillati</taxon>
        <taxon>Bacillota</taxon>
        <taxon>Clostridia</taxon>
        <taxon>Eubacteriales</taxon>
        <taxon>Eubacteriaceae</taxon>
        <taxon>Eubacterium</taxon>
    </lineage>
</organism>
<sequence>MLEVYITKLEKGLESVAPTVMDKENFLLIIGSLFLLGAVTKWIVWHYYGKLIRRAENMQHTKNATIRQIKNKYEGIRQVNGELPNTLLFVKHYVNKSKLFYIPIRKIDNIIRYCVVLIMGFTAIAGWYLYNNSAQKNVAFSYVLAGIFVAISLEMTDRMVNVEDRKSELAYSVADNLENSARYKGVVTENTENTENILDNNDIDVEYNKNMPDNQEFSPSKIGENDSEEQILNQVIGEFLQ</sequence>